<reference evidence="3 4" key="1">
    <citation type="submission" date="2010-10" db="EMBL/GenBank/DDBJ databases">
        <title>Complete sequence of Frankia sp. EuI1c.</title>
        <authorList>
            <consortium name="US DOE Joint Genome Institute"/>
            <person name="Lucas S."/>
            <person name="Copeland A."/>
            <person name="Lapidus A."/>
            <person name="Cheng J.-F."/>
            <person name="Bruce D."/>
            <person name="Goodwin L."/>
            <person name="Pitluck S."/>
            <person name="Chertkov O."/>
            <person name="Detter J.C."/>
            <person name="Han C."/>
            <person name="Tapia R."/>
            <person name="Land M."/>
            <person name="Hauser L."/>
            <person name="Jeffries C."/>
            <person name="Kyrpides N."/>
            <person name="Ivanova N."/>
            <person name="Mikhailova N."/>
            <person name="Beauchemin N."/>
            <person name="Sen A."/>
            <person name="Sur S.A."/>
            <person name="Gtari M."/>
            <person name="Wall L."/>
            <person name="Tisa L."/>
            <person name="Woyke T."/>
        </authorList>
    </citation>
    <scope>NUCLEOTIDE SEQUENCE [LARGE SCALE GENOMIC DNA]</scope>
    <source>
        <strain evidence="4">DSM 45817 / CECT 9037 / EuI1c</strain>
    </source>
</reference>
<dbReference type="EMBL" id="CP002299">
    <property type="protein sequence ID" value="ADP81187.1"/>
    <property type="molecule type" value="Genomic_DNA"/>
</dbReference>
<gene>
    <name evidence="3" type="ordered locus">FraEuI1c_3170</name>
</gene>
<dbReference type="AlphaFoldDB" id="E3ITZ4"/>
<evidence type="ECO:0000259" key="2">
    <source>
        <dbReference type="PROSITE" id="PS50093"/>
    </source>
</evidence>
<evidence type="ECO:0000256" key="1">
    <source>
        <dbReference type="SAM" id="MobiDB-lite"/>
    </source>
</evidence>
<dbReference type="KEGG" id="fri:FraEuI1c_3170"/>
<sequence>MRFLGSHRGGDGEDSTNGRALRERGRSRSGSWGPRAIVLTGVTAALAVVLVAVSGPVSAAPADPPQTSQRSLKPTWKPVRARLSVAPIQGTTPLAVTATASDSTGVPPLAYRFSFGDGTPAVIGSASTVTHSYSHAGFFLITLTVRGRNGATDTAWQWVRVAPAVVPGPVRNLRVQVGADEPGLLEPCYLHYYVSWDPPLRGANQVTSYTITPEISGYTVMTTGTSFTYFHYNDVGHNGLSVVTVRANSAAGPGPVVSTAVHLPADPCDAVAPVS</sequence>
<dbReference type="SUPFAM" id="SSF49265">
    <property type="entry name" value="Fibronectin type III"/>
    <property type="match status" value="1"/>
</dbReference>
<dbReference type="InterPro" id="IPR036116">
    <property type="entry name" value="FN3_sf"/>
</dbReference>
<keyword evidence="4" id="KW-1185">Reference proteome</keyword>
<dbReference type="GO" id="GO:0005975">
    <property type="term" value="P:carbohydrate metabolic process"/>
    <property type="evidence" value="ECO:0007669"/>
    <property type="project" value="UniProtKB-ARBA"/>
</dbReference>
<dbReference type="InterPro" id="IPR000601">
    <property type="entry name" value="PKD_dom"/>
</dbReference>
<dbReference type="InterPro" id="IPR022409">
    <property type="entry name" value="PKD/Chitinase_dom"/>
</dbReference>
<feature type="domain" description="PKD" evidence="2">
    <location>
        <begin position="101"/>
        <end position="155"/>
    </location>
</feature>
<dbReference type="SMART" id="SM00089">
    <property type="entry name" value="PKD"/>
    <property type="match status" value="1"/>
</dbReference>
<organism evidence="3 4">
    <name type="scientific">Pseudofrankia inefficax (strain DSM 45817 / CECT 9037 / DDB 130130 / EuI1c)</name>
    <name type="common">Frankia inefficax</name>
    <dbReference type="NCBI Taxonomy" id="298654"/>
    <lineage>
        <taxon>Bacteria</taxon>
        <taxon>Bacillati</taxon>
        <taxon>Actinomycetota</taxon>
        <taxon>Actinomycetes</taxon>
        <taxon>Frankiales</taxon>
        <taxon>Frankiaceae</taxon>
        <taxon>Pseudofrankia</taxon>
    </lineage>
</organism>
<feature type="region of interest" description="Disordered" evidence="1">
    <location>
        <begin position="1"/>
        <end position="33"/>
    </location>
</feature>
<dbReference type="Pfam" id="PF18911">
    <property type="entry name" value="PKD_4"/>
    <property type="match status" value="1"/>
</dbReference>
<dbReference type="Gene3D" id="2.60.40.10">
    <property type="entry name" value="Immunoglobulins"/>
    <property type="match status" value="1"/>
</dbReference>
<protein>
    <submittedName>
        <fullName evidence="3">PKD domain containing protein</fullName>
    </submittedName>
</protein>
<dbReference type="InterPro" id="IPR013783">
    <property type="entry name" value="Ig-like_fold"/>
</dbReference>
<dbReference type="PROSITE" id="PS50093">
    <property type="entry name" value="PKD"/>
    <property type="match status" value="1"/>
</dbReference>
<accession>E3ITZ4</accession>
<dbReference type="HOGENOM" id="CLU_1011038_0_0_11"/>
<dbReference type="CDD" id="cd00146">
    <property type="entry name" value="PKD"/>
    <property type="match status" value="1"/>
</dbReference>
<evidence type="ECO:0000313" key="3">
    <source>
        <dbReference type="EMBL" id="ADP81187.1"/>
    </source>
</evidence>
<dbReference type="SUPFAM" id="SSF49299">
    <property type="entry name" value="PKD domain"/>
    <property type="match status" value="1"/>
</dbReference>
<dbReference type="InterPro" id="IPR035986">
    <property type="entry name" value="PKD_dom_sf"/>
</dbReference>
<dbReference type="Proteomes" id="UP000002484">
    <property type="component" value="Chromosome"/>
</dbReference>
<proteinExistence type="predicted"/>
<dbReference type="InParanoid" id="E3ITZ4"/>
<evidence type="ECO:0000313" key="4">
    <source>
        <dbReference type="Proteomes" id="UP000002484"/>
    </source>
</evidence>
<name>E3ITZ4_PSEI1</name>